<reference evidence="7 8" key="1">
    <citation type="submission" date="2018-06" db="EMBL/GenBank/DDBJ databases">
        <title>Paenibacillus imtechensis sp. nov.</title>
        <authorList>
            <person name="Pinnaka A.K."/>
            <person name="Singh H."/>
            <person name="Kaur M."/>
        </authorList>
    </citation>
    <scope>NUCLEOTIDE SEQUENCE [LARGE SCALE GENOMIC DNA]</scope>
    <source>
        <strain evidence="7 8">SMB1</strain>
    </source>
</reference>
<evidence type="ECO:0000256" key="2">
    <source>
        <dbReference type="ARBA" id="ARBA00022692"/>
    </source>
</evidence>
<protein>
    <submittedName>
        <fullName evidence="7">ABC transporter permease</fullName>
    </submittedName>
</protein>
<dbReference type="Pfam" id="PF12698">
    <property type="entry name" value="ABC2_membrane_3"/>
    <property type="match status" value="1"/>
</dbReference>
<evidence type="ECO:0000313" key="8">
    <source>
        <dbReference type="Proteomes" id="UP000249522"/>
    </source>
</evidence>
<comment type="subcellular location">
    <subcellularLocation>
        <location evidence="1">Membrane</location>
        <topology evidence="1">Multi-pass membrane protein</topology>
    </subcellularLocation>
</comment>
<proteinExistence type="predicted"/>
<evidence type="ECO:0000313" key="7">
    <source>
        <dbReference type="EMBL" id="PZD96566.1"/>
    </source>
</evidence>
<keyword evidence="8" id="KW-1185">Reference proteome</keyword>
<evidence type="ECO:0000256" key="5">
    <source>
        <dbReference type="SAM" id="Phobius"/>
    </source>
</evidence>
<evidence type="ECO:0000256" key="1">
    <source>
        <dbReference type="ARBA" id="ARBA00004141"/>
    </source>
</evidence>
<feature type="transmembrane region" description="Helical" evidence="5">
    <location>
        <begin position="211"/>
        <end position="229"/>
    </location>
</feature>
<dbReference type="OrthoDB" id="3182222at2"/>
<dbReference type="GO" id="GO:0140359">
    <property type="term" value="F:ABC-type transporter activity"/>
    <property type="evidence" value="ECO:0007669"/>
    <property type="project" value="InterPro"/>
</dbReference>
<comment type="caution">
    <text evidence="7">The sequence shown here is derived from an EMBL/GenBank/DDBJ whole genome shotgun (WGS) entry which is preliminary data.</text>
</comment>
<evidence type="ECO:0000256" key="4">
    <source>
        <dbReference type="ARBA" id="ARBA00023136"/>
    </source>
</evidence>
<accession>A0A2W1LBM0</accession>
<feature type="transmembrane region" description="Helical" evidence="5">
    <location>
        <begin position="92"/>
        <end position="117"/>
    </location>
</feature>
<evidence type="ECO:0000256" key="3">
    <source>
        <dbReference type="ARBA" id="ARBA00022989"/>
    </source>
</evidence>
<keyword evidence="3 5" id="KW-1133">Transmembrane helix</keyword>
<keyword evidence="2 5" id="KW-0812">Transmembrane</keyword>
<dbReference type="RefSeq" id="WP_111145971.1">
    <property type="nucleotide sequence ID" value="NZ_QKRB01000037.1"/>
</dbReference>
<dbReference type="Proteomes" id="UP000249522">
    <property type="component" value="Unassembled WGS sequence"/>
</dbReference>
<dbReference type="AlphaFoldDB" id="A0A2W1LBM0"/>
<dbReference type="PANTHER" id="PTHR43471:SF1">
    <property type="entry name" value="ABC TRANSPORTER PERMEASE PROTEIN NOSY-RELATED"/>
    <property type="match status" value="1"/>
</dbReference>
<feature type="transmembrane region" description="Helical" evidence="5">
    <location>
        <begin position="123"/>
        <end position="146"/>
    </location>
</feature>
<organism evidence="7 8">
    <name type="scientific">Paenibacillus sambharensis</name>
    <dbReference type="NCBI Taxonomy" id="1803190"/>
    <lineage>
        <taxon>Bacteria</taxon>
        <taxon>Bacillati</taxon>
        <taxon>Bacillota</taxon>
        <taxon>Bacilli</taxon>
        <taxon>Bacillales</taxon>
        <taxon>Paenibacillaceae</taxon>
        <taxon>Paenibacillus</taxon>
    </lineage>
</organism>
<evidence type="ECO:0000259" key="6">
    <source>
        <dbReference type="Pfam" id="PF12698"/>
    </source>
</evidence>
<gene>
    <name evidence="7" type="ORF">DNH61_07135</name>
</gene>
<sequence length="236" mass="25929">MTFSMRRIRAIITKDWKDLLKNSYILVSILLPLGFAAMLSRMSTDDSSMLSMPINLALVMTGAFVQASMMAEEKERSTLRVLLLSPASTLEIMIGKSVLSAIITLIVVIGSILISGINIPELFYFSIMILLSLIIFISLGTIIGLISRTVMETSIVGLPILIIFTYGSMLSSMFNSPIIAESISYLPTENFSSALVSLQGSGGFAEIKWNLLNMLLWAIGSVILAKFIYGKRRLDK</sequence>
<name>A0A2W1LBM0_9BACL</name>
<feature type="domain" description="ABC-2 type transporter transmembrane" evidence="6">
    <location>
        <begin position="58"/>
        <end position="225"/>
    </location>
</feature>
<dbReference type="GO" id="GO:0016020">
    <property type="term" value="C:membrane"/>
    <property type="evidence" value="ECO:0007669"/>
    <property type="project" value="UniProtKB-SubCell"/>
</dbReference>
<feature type="transmembrane region" description="Helical" evidence="5">
    <location>
        <begin position="21"/>
        <end position="40"/>
    </location>
</feature>
<feature type="transmembrane region" description="Helical" evidence="5">
    <location>
        <begin position="158"/>
        <end position="180"/>
    </location>
</feature>
<feature type="transmembrane region" description="Helical" evidence="5">
    <location>
        <begin position="52"/>
        <end position="71"/>
    </location>
</feature>
<keyword evidence="4 5" id="KW-0472">Membrane</keyword>
<dbReference type="PANTHER" id="PTHR43471">
    <property type="entry name" value="ABC TRANSPORTER PERMEASE"/>
    <property type="match status" value="1"/>
</dbReference>
<dbReference type="InterPro" id="IPR013525">
    <property type="entry name" value="ABC2_TM"/>
</dbReference>
<dbReference type="EMBL" id="QKRB01000037">
    <property type="protein sequence ID" value="PZD96566.1"/>
    <property type="molecule type" value="Genomic_DNA"/>
</dbReference>